<evidence type="ECO:0000256" key="2">
    <source>
        <dbReference type="ARBA" id="ARBA00023043"/>
    </source>
</evidence>
<comment type="caution">
    <text evidence="5">The sequence shown here is derived from an EMBL/GenBank/DDBJ whole genome shotgun (WGS) entry which is preliminary data.</text>
</comment>
<keyword evidence="4" id="KW-0812">Transmembrane</keyword>
<evidence type="ECO:0000313" key="6">
    <source>
        <dbReference type="Proteomes" id="UP001219568"/>
    </source>
</evidence>
<reference evidence="5" key="2">
    <citation type="submission" date="2023-01" db="EMBL/GenBank/DDBJ databases">
        <authorList>
            <person name="Petersen C."/>
        </authorList>
    </citation>
    <scope>NUCLEOTIDE SEQUENCE</scope>
    <source>
        <strain evidence="5">IBT 15450</strain>
    </source>
</reference>
<evidence type="ECO:0000256" key="1">
    <source>
        <dbReference type="ARBA" id="ARBA00022737"/>
    </source>
</evidence>
<name>A0AAD6N8G7_PENCN</name>
<keyword evidence="4" id="KW-1133">Transmembrane helix</keyword>
<reference evidence="5" key="1">
    <citation type="journal article" date="2023" name="IMA Fungus">
        <title>Comparative genomic study of the Penicillium genus elucidates a diverse pangenome and 15 lateral gene transfer events.</title>
        <authorList>
            <person name="Petersen C."/>
            <person name="Sorensen T."/>
            <person name="Nielsen M.R."/>
            <person name="Sondergaard T.E."/>
            <person name="Sorensen J.L."/>
            <person name="Fitzpatrick D.A."/>
            <person name="Frisvad J.C."/>
            <person name="Nielsen K.L."/>
        </authorList>
    </citation>
    <scope>NUCLEOTIDE SEQUENCE</scope>
    <source>
        <strain evidence="5">IBT 15450</strain>
    </source>
</reference>
<dbReference type="SMART" id="SM00248">
    <property type="entry name" value="ANK"/>
    <property type="match status" value="3"/>
</dbReference>
<protein>
    <submittedName>
        <fullName evidence="5">Uncharacterized protein</fullName>
    </submittedName>
</protein>
<feature type="repeat" description="ANK" evidence="3">
    <location>
        <begin position="116"/>
        <end position="145"/>
    </location>
</feature>
<dbReference type="Pfam" id="PF12796">
    <property type="entry name" value="Ank_2"/>
    <property type="match status" value="1"/>
</dbReference>
<sequence length="211" mass="23421">MSSLHKLPSELFYLITTSLGVYDLFSLLVVFPYRGSYHQLRHASYSSTHEKFVALTYAIRTGSLDLVQQIPGIPHLIKDFDDSARHGTGHQHKGILGGDEFKAQDFAITNLGGYINPLMLAINGRSLEIVRFLLDSGAQSDVPDMFHGLLPVYVATMNEDLGTVRLLLEYQAWPNGVTDRQRKLPLDLALEQNNIGLMKLLCAHGGCLSSH</sequence>
<dbReference type="PANTHER" id="PTHR24198">
    <property type="entry name" value="ANKYRIN REPEAT AND PROTEIN KINASE DOMAIN-CONTAINING PROTEIN"/>
    <property type="match status" value="1"/>
</dbReference>
<dbReference type="Gene3D" id="1.25.40.20">
    <property type="entry name" value="Ankyrin repeat-containing domain"/>
    <property type="match status" value="1"/>
</dbReference>
<dbReference type="PROSITE" id="PS50088">
    <property type="entry name" value="ANK_REPEAT"/>
    <property type="match status" value="1"/>
</dbReference>
<dbReference type="AlphaFoldDB" id="A0AAD6N8G7"/>
<keyword evidence="4" id="KW-0472">Membrane</keyword>
<keyword evidence="6" id="KW-1185">Reference proteome</keyword>
<evidence type="ECO:0000256" key="4">
    <source>
        <dbReference type="SAM" id="Phobius"/>
    </source>
</evidence>
<evidence type="ECO:0000256" key="3">
    <source>
        <dbReference type="PROSITE-ProRule" id="PRU00023"/>
    </source>
</evidence>
<dbReference type="SUPFAM" id="SSF48403">
    <property type="entry name" value="Ankyrin repeat"/>
    <property type="match status" value="1"/>
</dbReference>
<accession>A0AAD6N8G7</accession>
<dbReference type="PANTHER" id="PTHR24198:SF165">
    <property type="entry name" value="ANKYRIN REPEAT-CONTAINING PROTEIN-RELATED"/>
    <property type="match status" value="1"/>
</dbReference>
<dbReference type="InterPro" id="IPR036770">
    <property type="entry name" value="Ankyrin_rpt-contain_sf"/>
</dbReference>
<dbReference type="Proteomes" id="UP001219568">
    <property type="component" value="Unassembled WGS sequence"/>
</dbReference>
<feature type="transmembrane region" description="Helical" evidence="4">
    <location>
        <begin position="12"/>
        <end position="31"/>
    </location>
</feature>
<organism evidence="5 6">
    <name type="scientific">Penicillium canescens</name>
    <dbReference type="NCBI Taxonomy" id="5083"/>
    <lineage>
        <taxon>Eukaryota</taxon>
        <taxon>Fungi</taxon>
        <taxon>Dikarya</taxon>
        <taxon>Ascomycota</taxon>
        <taxon>Pezizomycotina</taxon>
        <taxon>Eurotiomycetes</taxon>
        <taxon>Eurotiomycetidae</taxon>
        <taxon>Eurotiales</taxon>
        <taxon>Aspergillaceae</taxon>
        <taxon>Penicillium</taxon>
    </lineage>
</organism>
<keyword evidence="2 3" id="KW-0040">ANK repeat</keyword>
<proteinExistence type="predicted"/>
<dbReference type="EMBL" id="JAQJZL010000005">
    <property type="protein sequence ID" value="KAJ6041476.1"/>
    <property type="molecule type" value="Genomic_DNA"/>
</dbReference>
<keyword evidence="1" id="KW-0677">Repeat</keyword>
<evidence type="ECO:0000313" key="5">
    <source>
        <dbReference type="EMBL" id="KAJ6041476.1"/>
    </source>
</evidence>
<gene>
    <name evidence="5" type="ORF">N7460_006866</name>
</gene>
<dbReference type="InterPro" id="IPR002110">
    <property type="entry name" value="Ankyrin_rpt"/>
</dbReference>